<name>A0A9P3UIC6_LYOSH</name>
<comment type="caution">
    <text evidence="2">The sequence shown here is derived from an EMBL/GenBank/DDBJ whole genome shotgun (WGS) entry which is preliminary data.</text>
</comment>
<feature type="region of interest" description="Disordered" evidence="1">
    <location>
        <begin position="750"/>
        <end position="769"/>
    </location>
</feature>
<gene>
    <name evidence="2" type="ORF">LshimejAT787_0109010</name>
</gene>
<feature type="compositionally biased region" description="Low complexity" evidence="1">
    <location>
        <begin position="163"/>
        <end position="175"/>
    </location>
</feature>
<evidence type="ECO:0000256" key="1">
    <source>
        <dbReference type="SAM" id="MobiDB-lite"/>
    </source>
</evidence>
<proteinExistence type="predicted"/>
<feature type="compositionally biased region" description="Low complexity" evidence="1">
    <location>
        <begin position="750"/>
        <end position="767"/>
    </location>
</feature>
<feature type="compositionally biased region" description="Basic residues" evidence="1">
    <location>
        <begin position="103"/>
        <end position="112"/>
    </location>
</feature>
<feature type="region of interest" description="Disordered" evidence="1">
    <location>
        <begin position="664"/>
        <end position="715"/>
    </location>
</feature>
<feature type="compositionally biased region" description="Low complexity" evidence="1">
    <location>
        <begin position="9"/>
        <end position="28"/>
    </location>
</feature>
<feature type="compositionally biased region" description="Low complexity" evidence="1">
    <location>
        <begin position="264"/>
        <end position="305"/>
    </location>
</feature>
<sequence>MHSVAQQGSVLSHSSAATGSSSVSNTRSLSRKRARHSLSVLGSLPKEISALIRSHSSSRRQRTQLHNPDTHSGSGDMVEDDERPSRKSKSENRLYRFITRSLTRSRSRSRSRNGRDSPPPIDPDEPVPDLPSSQNGRVRIDSMGQSSPSKPATRIPSRPLSSTTTATNTTITPGTPRAKKRPPSAIPIPVAVPNNVLPDSPPRPTTPKASATRKKLHTLFGIPISSPKKSSFSSSTHSSRQPSLDGVRPARETGLEDDDPTPKPKSFSPHPSSRPESPSPSSRQPNLTHNSSTNSTVASSAAGSSRLQRFFTGQKTPPPPATDVVSAPMRRPSVSSHQRRNSASNSISNNSPNAPPSDPPTSKPKATGTMGPPPVPASRLTNAPPAASRSERSGTATQVKASSSLGHSSRKGSVDSGRGTAKSAVDGLGNMNGHVRMKMSHAHGHSHRSTKHGSFDFERPGWSAAAGAIQRTGSGGTTGTATSGTGTSLGGWGRGHGGHDGLLSGIRESAMGPGLAGVGTLQREVSLKRGEEREEMMNRAREEERRRRKAEAQNTDGTRDKMAERGLGGLAEKGRKSQASPRALSPDENRAATSASNSTAKSSSWGRKRGALFGSGGKVKITSLGVSHGPFDFEPAVQSPTRSTESVGPAYDAPLSVSWAGEKGKHMARVKGGVEREKERLNGREKEKRSQSAHRGDRAPVPVPSASVGHRSGTKGRSLDLGLGLAWAPRTVREDALLPGAGFFGRSVSGSSSLGDRSVGGRSVSGSTNGHATIEEEKSILGNQVAEVFKNALDDAGYMTFRQYVHRFDAHDIPFDGPTGIVARVERLLMNAPALSEEGKRQLLDSFVRVVLQHA</sequence>
<organism evidence="2 3">
    <name type="scientific">Lyophyllum shimeji</name>
    <name type="common">Hon-shimeji</name>
    <name type="synonym">Tricholoma shimeji</name>
    <dbReference type="NCBI Taxonomy" id="47721"/>
    <lineage>
        <taxon>Eukaryota</taxon>
        <taxon>Fungi</taxon>
        <taxon>Dikarya</taxon>
        <taxon>Basidiomycota</taxon>
        <taxon>Agaricomycotina</taxon>
        <taxon>Agaricomycetes</taxon>
        <taxon>Agaricomycetidae</taxon>
        <taxon>Agaricales</taxon>
        <taxon>Tricholomatineae</taxon>
        <taxon>Lyophyllaceae</taxon>
        <taxon>Lyophyllum</taxon>
    </lineage>
</organism>
<feature type="compositionally biased region" description="Pro residues" evidence="1">
    <location>
        <begin position="353"/>
        <end position="362"/>
    </location>
</feature>
<feature type="compositionally biased region" description="Low complexity" evidence="1">
    <location>
        <begin position="225"/>
        <end position="243"/>
    </location>
</feature>
<dbReference type="Proteomes" id="UP001063166">
    <property type="component" value="Unassembled WGS sequence"/>
</dbReference>
<feature type="compositionally biased region" description="Low complexity" evidence="1">
    <location>
        <begin position="591"/>
        <end position="604"/>
    </location>
</feature>
<feature type="compositionally biased region" description="Low complexity" evidence="1">
    <location>
        <begin position="341"/>
        <end position="352"/>
    </location>
</feature>
<feature type="region of interest" description="Disordered" evidence="1">
    <location>
        <begin position="54"/>
        <end position="432"/>
    </location>
</feature>
<feature type="compositionally biased region" description="Basic and acidic residues" evidence="1">
    <location>
        <begin position="672"/>
        <end position="698"/>
    </location>
</feature>
<feature type="compositionally biased region" description="Basic and acidic residues" evidence="1">
    <location>
        <begin position="526"/>
        <end position="545"/>
    </location>
</feature>
<feature type="region of interest" description="Disordered" evidence="1">
    <location>
        <begin position="526"/>
        <end position="609"/>
    </location>
</feature>
<keyword evidence="3" id="KW-1185">Reference proteome</keyword>
<feature type="compositionally biased region" description="Polar residues" evidence="1">
    <location>
        <begin position="64"/>
        <end position="73"/>
    </location>
</feature>
<dbReference type="AlphaFoldDB" id="A0A9P3UIC6"/>
<feature type="compositionally biased region" description="Basic and acidic residues" evidence="1">
    <location>
        <begin position="83"/>
        <end position="94"/>
    </location>
</feature>
<accession>A0A9P3UIC6</accession>
<dbReference type="EMBL" id="BRPK01000001">
    <property type="protein sequence ID" value="GLB34017.1"/>
    <property type="molecule type" value="Genomic_DNA"/>
</dbReference>
<protein>
    <submittedName>
        <fullName evidence="2">Uncharacterized protein</fullName>
    </submittedName>
</protein>
<feature type="region of interest" description="Disordered" evidence="1">
    <location>
        <begin position="471"/>
        <end position="494"/>
    </location>
</feature>
<evidence type="ECO:0000313" key="3">
    <source>
        <dbReference type="Proteomes" id="UP001063166"/>
    </source>
</evidence>
<feature type="region of interest" description="Disordered" evidence="1">
    <location>
        <begin position="1"/>
        <end position="41"/>
    </location>
</feature>
<reference evidence="2" key="1">
    <citation type="submission" date="2022-07" db="EMBL/GenBank/DDBJ databases">
        <title>The genome of Lyophyllum shimeji provides insight into the initial evolution of ectomycorrhizal fungal genome.</title>
        <authorList>
            <person name="Kobayashi Y."/>
            <person name="Shibata T."/>
            <person name="Hirakawa H."/>
            <person name="Shigenobu S."/>
            <person name="Nishiyama T."/>
            <person name="Yamada A."/>
            <person name="Hasebe M."/>
            <person name="Kawaguchi M."/>
        </authorList>
    </citation>
    <scope>NUCLEOTIDE SEQUENCE</scope>
    <source>
        <strain evidence="2">AT787</strain>
    </source>
</reference>
<evidence type="ECO:0000313" key="2">
    <source>
        <dbReference type="EMBL" id="GLB34017.1"/>
    </source>
</evidence>
<dbReference type="OrthoDB" id="3260940at2759"/>